<dbReference type="OrthoDB" id="1911515at2"/>
<name>A0A1D7XP82_9CLOT</name>
<geneLocation type="plasmid" evidence="4">
    <name>pct3</name>
</geneLocation>
<feature type="signal peptide" evidence="2">
    <location>
        <begin position="1"/>
        <end position="19"/>
    </location>
</feature>
<organism evidence="3 4">
    <name type="scientific">Clostridium taeniosporum</name>
    <dbReference type="NCBI Taxonomy" id="394958"/>
    <lineage>
        <taxon>Bacteria</taxon>
        <taxon>Bacillati</taxon>
        <taxon>Bacillota</taxon>
        <taxon>Clostridia</taxon>
        <taxon>Eubacteriales</taxon>
        <taxon>Clostridiaceae</taxon>
        <taxon>Clostridium</taxon>
    </lineage>
</organism>
<evidence type="ECO:0000313" key="3">
    <source>
        <dbReference type="EMBL" id="AOR25138.1"/>
    </source>
</evidence>
<evidence type="ECO:0000256" key="2">
    <source>
        <dbReference type="SAM" id="SignalP"/>
    </source>
</evidence>
<dbReference type="Proteomes" id="UP000094652">
    <property type="component" value="Plasmid pCt3"/>
</dbReference>
<keyword evidence="2" id="KW-0732">Signal</keyword>
<feature type="compositionally biased region" description="Polar residues" evidence="1">
    <location>
        <begin position="22"/>
        <end position="48"/>
    </location>
</feature>
<evidence type="ECO:0008006" key="5">
    <source>
        <dbReference type="Google" id="ProtNLM"/>
    </source>
</evidence>
<accession>A0A1D7XP82</accession>
<dbReference type="KEGG" id="ctae:BGI42_15465"/>
<dbReference type="RefSeq" id="WP_069681256.1">
    <property type="nucleotide sequence ID" value="NZ_CP017256.2"/>
</dbReference>
<proteinExistence type="predicted"/>
<sequence length="211" mass="24089">MKKLIACLLFLTIFLTACSSNDSKSTSNLVDNNNSNKAATQPSKNPTSKPKDTNESKNTKENSNNRSKDKASVDTSKKKPSPSQNSAIDENIKEKVIDYIINGQEDKTEAEELKWSKRFLDQVDIESLYKKYIEKGGNADDIEKFAEYITLNAPIISHWERLFEKDLYEKYGEKVVKLEHIEDDLYQAYIEKDGKEIPYVVVSSRTGYFHG</sequence>
<gene>
    <name evidence="3" type="ORF">BGI42_15465</name>
</gene>
<dbReference type="PROSITE" id="PS51257">
    <property type="entry name" value="PROKAR_LIPOPROTEIN"/>
    <property type="match status" value="1"/>
</dbReference>
<evidence type="ECO:0000256" key="1">
    <source>
        <dbReference type="SAM" id="MobiDB-lite"/>
    </source>
</evidence>
<dbReference type="AlphaFoldDB" id="A0A1D7XP82"/>
<feature type="compositionally biased region" description="Basic and acidic residues" evidence="1">
    <location>
        <begin position="66"/>
        <end position="77"/>
    </location>
</feature>
<keyword evidence="3" id="KW-0614">Plasmid</keyword>
<feature type="region of interest" description="Disordered" evidence="1">
    <location>
        <begin position="22"/>
        <end position="88"/>
    </location>
</feature>
<keyword evidence="4" id="KW-1185">Reference proteome</keyword>
<dbReference type="EMBL" id="CP017256">
    <property type="protein sequence ID" value="AOR25138.1"/>
    <property type="molecule type" value="Genomic_DNA"/>
</dbReference>
<feature type="compositionally biased region" description="Basic and acidic residues" evidence="1">
    <location>
        <begin position="49"/>
        <end position="60"/>
    </location>
</feature>
<reference evidence="4" key="1">
    <citation type="submission" date="2016-09" db="EMBL/GenBank/DDBJ databases">
        <title>Genomics of Clostridium taeniosporum, an organism which forms endospores with ribbon-like appendages.</title>
        <authorList>
            <person name="Walker J.R."/>
        </authorList>
    </citation>
    <scope>NUCLEOTIDE SEQUENCE [LARGE SCALE GENOMIC DNA]</scope>
    <source>
        <strain evidence="4">1/k</strain>
        <plasmid evidence="4">Plasmid pct3</plasmid>
    </source>
</reference>
<protein>
    <recommendedName>
        <fullName evidence="5">Lipoprotein</fullName>
    </recommendedName>
</protein>
<evidence type="ECO:0000313" key="4">
    <source>
        <dbReference type="Proteomes" id="UP000094652"/>
    </source>
</evidence>
<feature type="chain" id="PRO_5038968979" description="Lipoprotein" evidence="2">
    <location>
        <begin position="20"/>
        <end position="211"/>
    </location>
</feature>